<proteinExistence type="predicted"/>
<gene>
    <name evidence="1" type="ORF">HPULCUR_011640</name>
</gene>
<accession>A0ABP9YGN7</accession>
<protein>
    <submittedName>
        <fullName evidence="1">Uncharacterized protein</fullName>
    </submittedName>
</protein>
<dbReference type="Proteomes" id="UP001476247">
    <property type="component" value="Unassembled WGS sequence"/>
</dbReference>
<comment type="caution">
    <text evidence="1">The sequence shown here is derived from an EMBL/GenBank/DDBJ whole genome shotgun (WGS) entry which is preliminary data.</text>
</comment>
<evidence type="ECO:0000313" key="2">
    <source>
        <dbReference type="Proteomes" id="UP001476247"/>
    </source>
</evidence>
<reference evidence="1 2" key="1">
    <citation type="submission" date="2024-04" db="EMBL/GenBank/DDBJ databases">
        <title>genome sequences of Mucor flavus KT1a and Helicostylum pulchrum KT1b strains isolation_sourced from the surface of a dry-aged beef.</title>
        <authorList>
            <person name="Toyotome T."/>
            <person name="Hosono M."/>
            <person name="Torimaru M."/>
            <person name="Fukuda K."/>
            <person name="Mikami N."/>
        </authorList>
    </citation>
    <scope>NUCLEOTIDE SEQUENCE [LARGE SCALE GENOMIC DNA]</scope>
    <source>
        <strain evidence="1 2">KT1b</strain>
    </source>
</reference>
<dbReference type="EMBL" id="BAABUJ010000057">
    <property type="protein sequence ID" value="GAA5806112.1"/>
    <property type="molecule type" value="Genomic_DNA"/>
</dbReference>
<organism evidence="1 2">
    <name type="scientific">Helicostylum pulchrum</name>
    <dbReference type="NCBI Taxonomy" id="562976"/>
    <lineage>
        <taxon>Eukaryota</taxon>
        <taxon>Fungi</taxon>
        <taxon>Fungi incertae sedis</taxon>
        <taxon>Mucoromycota</taxon>
        <taxon>Mucoromycotina</taxon>
        <taxon>Mucoromycetes</taxon>
        <taxon>Mucorales</taxon>
        <taxon>Mucorineae</taxon>
        <taxon>Mucoraceae</taxon>
        <taxon>Helicostylum</taxon>
    </lineage>
</organism>
<keyword evidence="2" id="KW-1185">Reference proteome</keyword>
<evidence type="ECO:0000313" key="1">
    <source>
        <dbReference type="EMBL" id="GAA5806112.1"/>
    </source>
</evidence>
<sequence>MTIKTYGIFTDQELDEIETYKPKSTPTMPVRLRDYLTRFDENKLHEVRQKIFKQVNFIENFNPKQHYYYDWIWNSIYNMLLEYNANNFSYKRNEEWLKPHVWDFNDTAFNHSCV</sequence>
<name>A0ABP9YGN7_9FUNG</name>